<dbReference type="EMBL" id="CAJNOK010003309">
    <property type="protein sequence ID" value="CAF0896135.1"/>
    <property type="molecule type" value="Genomic_DNA"/>
</dbReference>
<dbReference type="Proteomes" id="UP000681722">
    <property type="component" value="Unassembled WGS sequence"/>
</dbReference>
<sequence length="166" mass="18733">MALKIHYRCFYLCIVFSILLNETYSKSVYPHAHGQRLSISRYPHTKDRMLRSILGKLLNVDTNVIYTPGNDIPPIEQESSTILPQTLFDFKAQHTCVTACYACLGGPSSLEESNIKRSSDENCGPMCDCADMCFTTSLKEVNLQYGGEKSCWLRSYLQAISDEPVM</sequence>
<evidence type="ECO:0000313" key="4">
    <source>
        <dbReference type="EMBL" id="CAF3677570.1"/>
    </source>
</evidence>
<dbReference type="EMBL" id="CAJNOQ010001450">
    <property type="protein sequence ID" value="CAF0895709.1"/>
    <property type="molecule type" value="Genomic_DNA"/>
</dbReference>
<evidence type="ECO:0000313" key="6">
    <source>
        <dbReference type="Proteomes" id="UP000663829"/>
    </source>
</evidence>
<keyword evidence="1" id="KW-0732">Signal</keyword>
<keyword evidence="6" id="KW-1185">Reference proteome</keyword>
<evidence type="ECO:0000313" key="3">
    <source>
        <dbReference type="EMBL" id="CAF0896135.1"/>
    </source>
</evidence>
<dbReference type="OrthoDB" id="9973815at2759"/>
<feature type="chain" id="PRO_5036223673" evidence="1">
    <location>
        <begin position="26"/>
        <end position="166"/>
    </location>
</feature>
<name>A0A813ZB00_9BILA</name>
<accession>A0A813ZB00</accession>
<feature type="signal peptide" evidence="1">
    <location>
        <begin position="1"/>
        <end position="25"/>
    </location>
</feature>
<dbReference type="EMBL" id="CAJOBA010003310">
    <property type="protein sequence ID" value="CAF3677570.1"/>
    <property type="molecule type" value="Genomic_DNA"/>
</dbReference>
<evidence type="ECO:0000313" key="5">
    <source>
        <dbReference type="EMBL" id="CAF3679101.1"/>
    </source>
</evidence>
<dbReference type="EMBL" id="CAJOBC010001450">
    <property type="protein sequence ID" value="CAF3679101.1"/>
    <property type="molecule type" value="Genomic_DNA"/>
</dbReference>
<dbReference type="Proteomes" id="UP000663829">
    <property type="component" value="Unassembled WGS sequence"/>
</dbReference>
<evidence type="ECO:0000313" key="2">
    <source>
        <dbReference type="EMBL" id="CAF0895709.1"/>
    </source>
</evidence>
<proteinExistence type="predicted"/>
<organism evidence="2 6">
    <name type="scientific">Didymodactylos carnosus</name>
    <dbReference type="NCBI Taxonomy" id="1234261"/>
    <lineage>
        <taxon>Eukaryota</taxon>
        <taxon>Metazoa</taxon>
        <taxon>Spiralia</taxon>
        <taxon>Gnathifera</taxon>
        <taxon>Rotifera</taxon>
        <taxon>Eurotatoria</taxon>
        <taxon>Bdelloidea</taxon>
        <taxon>Philodinida</taxon>
        <taxon>Philodinidae</taxon>
        <taxon>Didymodactylos</taxon>
    </lineage>
</organism>
<comment type="caution">
    <text evidence="2">The sequence shown here is derived from an EMBL/GenBank/DDBJ whole genome shotgun (WGS) entry which is preliminary data.</text>
</comment>
<dbReference type="AlphaFoldDB" id="A0A813ZB00"/>
<reference evidence="2" key="1">
    <citation type="submission" date="2021-02" db="EMBL/GenBank/DDBJ databases">
        <authorList>
            <person name="Nowell W R."/>
        </authorList>
    </citation>
    <scope>NUCLEOTIDE SEQUENCE</scope>
</reference>
<protein>
    <submittedName>
        <fullName evidence="2">Uncharacterized protein</fullName>
    </submittedName>
</protein>
<dbReference type="Proteomes" id="UP000682733">
    <property type="component" value="Unassembled WGS sequence"/>
</dbReference>
<gene>
    <name evidence="2" type="ORF">GPM918_LOCUS8363</name>
    <name evidence="3" type="ORF">OVA965_LOCUS9379</name>
    <name evidence="5" type="ORF">SRO942_LOCUS8363</name>
    <name evidence="4" type="ORF">TMI583_LOCUS9375</name>
</gene>
<dbReference type="Proteomes" id="UP000677228">
    <property type="component" value="Unassembled WGS sequence"/>
</dbReference>
<evidence type="ECO:0000256" key="1">
    <source>
        <dbReference type="SAM" id="SignalP"/>
    </source>
</evidence>